<feature type="domain" description="KANL3/Tex30 alpha/beta hydrolase-like" evidence="1">
    <location>
        <begin position="17"/>
        <end position="110"/>
    </location>
</feature>
<organism evidence="2">
    <name type="scientific">marine metagenome</name>
    <dbReference type="NCBI Taxonomy" id="408172"/>
    <lineage>
        <taxon>unclassified sequences</taxon>
        <taxon>metagenomes</taxon>
        <taxon>ecological metagenomes</taxon>
    </lineage>
</organism>
<dbReference type="InterPro" id="IPR046879">
    <property type="entry name" value="KANL3/Tex30_Abhydrolase"/>
</dbReference>
<reference evidence="2" key="1">
    <citation type="submission" date="2018-05" db="EMBL/GenBank/DDBJ databases">
        <authorList>
            <person name="Lanie J.A."/>
            <person name="Ng W.-L."/>
            <person name="Kazmierczak K.M."/>
            <person name="Andrzejewski T.M."/>
            <person name="Davidsen T.M."/>
            <person name="Wayne K.J."/>
            <person name="Tettelin H."/>
            <person name="Glass J.I."/>
            <person name="Rusch D."/>
            <person name="Podicherti R."/>
            <person name="Tsui H.-C.T."/>
            <person name="Winkler M.E."/>
        </authorList>
    </citation>
    <scope>NUCLEOTIDE SEQUENCE</scope>
</reference>
<feature type="non-terminal residue" evidence="2">
    <location>
        <position position="111"/>
    </location>
</feature>
<dbReference type="Pfam" id="PF20408">
    <property type="entry name" value="Abhydrolase_11"/>
    <property type="match status" value="1"/>
</dbReference>
<dbReference type="SUPFAM" id="SSF53474">
    <property type="entry name" value="alpha/beta-Hydrolases"/>
    <property type="match status" value="1"/>
</dbReference>
<accession>A0A382SJL0</accession>
<gene>
    <name evidence="2" type="ORF">METZ01_LOCUS362857</name>
</gene>
<dbReference type="Gene3D" id="3.40.50.1820">
    <property type="entry name" value="alpha/beta hydrolase"/>
    <property type="match status" value="1"/>
</dbReference>
<proteinExistence type="predicted"/>
<evidence type="ECO:0000313" key="2">
    <source>
        <dbReference type="EMBL" id="SVD10003.1"/>
    </source>
</evidence>
<sequence>MESQHFLFNGPTKAAYTIALAHGAGGAMDSPFMTTMAVGLAKRGHRVARFEFPYMRASRIEGKRRVPDSAAVLIKHWQEVITSLKTMGPLIIGGKSLGGRIATMIADEARV</sequence>
<dbReference type="EMBL" id="UINC01129543">
    <property type="protein sequence ID" value="SVD10003.1"/>
    <property type="molecule type" value="Genomic_DNA"/>
</dbReference>
<protein>
    <recommendedName>
        <fullName evidence="1">KANL3/Tex30 alpha/beta hydrolase-like domain-containing protein</fullName>
    </recommendedName>
</protein>
<dbReference type="AlphaFoldDB" id="A0A382SJL0"/>
<dbReference type="InterPro" id="IPR029058">
    <property type="entry name" value="AB_hydrolase_fold"/>
</dbReference>
<name>A0A382SJL0_9ZZZZ</name>
<evidence type="ECO:0000259" key="1">
    <source>
        <dbReference type="Pfam" id="PF20408"/>
    </source>
</evidence>